<dbReference type="GO" id="GO:0042048">
    <property type="term" value="P:olfactory behavior"/>
    <property type="evidence" value="ECO:0007669"/>
    <property type="project" value="TreeGrafter"/>
</dbReference>
<dbReference type="PANTHER" id="PTHR22943:SF89">
    <property type="entry name" value="SEVEN TM RECEPTOR"/>
    <property type="match status" value="1"/>
</dbReference>
<feature type="transmembrane region" description="Helical" evidence="1">
    <location>
        <begin position="179"/>
        <end position="201"/>
    </location>
</feature>
<dbReference type="Pfam" id="PF10326">
    <property type="entry name" value="7TM_GPCR_Str"/>
    <property type="match status" value="1"/>
</dbReference>
<accession>E3NUW4</accession>
<feature type="transmembrane region" description="Helical" evidence="1">
    <location>
        <begin position="104"/>
        <end position="121"/>
    </location>
</feature>
<feature type="transmembrane region" description="Helical" evidence="1">
    <location>
        <begin position="142"/>
        <end position="167"/>
    </location>
</feature>
<evidence type="ECO:0000313" key="3">
    <source>
        <dbReference type="Proteomes" id="UP000008281"/>
    </source>
</evidence>
<dbReference type="GO" id="GO:0005886">
    <property type="term" value="C:plasma membrane"/>
    <property type="evidence" value="ECO:0007669"/>
    <property type="project" value="TreeGrafter"/>
</dbReference>
<gene>
    <name evidence="2" type="ORF">CRE_14446</name>
</gene>
<keyword evidence="1" id="KW-0812">Transmembrane</keyword>
<dbReference type="EMBL" id="DS270705">
    <property type="protein sequence ID" value="EFO96578.1"/>
    <property type="molecule type" value="Genomic_DNA"/>
</dbReference>
<dbReference type="AlphaFoldDB" id="E3NUW4"/>
<dbReference type="InParanoid" id="E3NUW4"/>
<dbReference type="GO" id="GO:0038022">
    <property type="term" value="F:G protein-coupled olfactory receptor activity"/>
    <property type="evidence" value="ECO:0007669"/>
    <property type="project" value="TreeGrafter"/>
</dbReference>
<feature type="transmembrane region" description="Helical" evidence="1">
    <location>
        <begin position="9"/>
        <end position="29"/>
    </location>
</feature>
<dbReference type="STRING" id="31234.E3NUW4"/>
<dbReference type="HOGENOM" id="CLU_036335_5_0_1"/>
<dbReference type="Proteomes" id="UP000008281">
    <property type="component" value="Unassembled WGS sequence"/>
</dbReference>
<dbReference type="OMA" id="FMYEISS"/>
<dbReference type="InterPro" id="IPR019428">
    <property type="entry name" value="7TM_GPCR_serpentine_rcpt_Str"/>
</dbReference>
<organism evidence="3">
    <name type="scientific">Caenorhabditis remanei</name>
    <name type="common">Caenorhabditis vulgaris</name>
    <dbReference type="NCBI Taxonomy" id="31234"/>
    <lineage>
        <taxon>Eukaryota</taxon>
        <taxon>Metazoa</taxon>
        <taxon>Ecdysozoa</taxon>
        <taxon>Nematoda</taxon>
        <taxon>Chromadorea</taxon>
        <taxon>Rhabditida</taxon>
        <taxon>Rhabditina</taxon>
        <taxon>Rhabditomorpha</taxon>
        <taxon>Rhabditoidea</taxon>
        <taxon>Rhabditidae</taxon>
        <taxon>Peloderinae</taxon>
        <taxon>Caenorhabditis</taxon>
    </lineage>
</organism>
<sequence length="210" mass="23929">MQTFNSWKFLLWLTIPFLMGVFWCFLGYYLCGPDKETIELARKHVLDSFGEPIEHFIYLGGTIYTISNDGSIILHYKLLTAVSLMFLTVVSCISPYLFRTLFQSISFIIITYCGLKCYNLIRNMMETSSTISAKSKSLQSQLFYALVIQIIIPTILLDIPITVFFILTLTNNGIEGYSGYLSFLITLYPAIDPLPNFFVIIPYRKALLGG</sequence>
<feature type="transmembrane region" description="Helical" evidence="1">
    <location>
        <begin position="78"/>
        <end position="98"/>
    </location>
</feature>
<keyword evidence="1" id="KW-0472">Membrane</keyword>
<keyword evidence="1" id="KW-1133">Transmembrane helix</keyword>
<evidence type="ECO:0000313" key="2">
    <source>
        <dbReference type="EMBL" id="EFO96578.1"/>
    </source>
</evidence>
<evidence type="ECO:0000256" key="1">
    <source>
        <dbReference type="SAM" id="Phobius"/>
    </source>
</evidence>
<proteinExistence type="predicted"/>
<reference evidence="2" key="1">
    <citation type="submission" date="2007-07" db="EMBL/GenBank/DDBJ databases">
        <title>PCAP assembly of the Caenorhabditis remanei genome.</title>
        <authorList>
            <consortium name="The Caenorhabditis remanei Sequencing Consortium"/>
            <person name="Wilson R.K."/>
        </authorList>
    </citation>
    <scope>NUCLEOTIDE SEQUENCE [LARGE SCALE GENOMIC DNA]</scope>
    <source>
        <strain evidence="2">PB4641</strain>
    </source>
</reference>
<name>E3NUW4_CAERE</name>
<protein>
    <submittedName>
        <fullName evidence="2">Uncharacterized protein</fullName>
    </submittedName>
</protein>
<keyword evidence="3" id="KW-1185">Reference proteome</keyword>
<dbReference type="PANTHER" id="PTHR22943">
    <property type="entry name" value="7-TRANSMEMBRANE DOMAIN RECEPTOR C.ELEGANS"/>
    <property type="match status" value="1"/>
</dbReference>
<dbReference type="eggNOG" id="ENOG502T6SF">
    <property type="taxonomic scope" value="Eukaryota"/>
</dbReference>